<dbReference type="EC" id="2.4.1.258" evidence="3 14"/>
<accession>A0A9W9PZ20</accession>
<feature type="transmembrane region" description="Helical" evidence="14">
    <location>
        <begin position="141"/>
        <end position="162"/>
    </location>
</feature>
<reference evidence="15" key="2">
    <citation type="journal article" date="2023" name="IMA Fungus">
        <title>Comparative genomic study of the Penicillium genus elucidates a diverse pangenome and 15 lateral gene transfer events.</title>
        <authorList>
            <person name="Petersen C."/>
            <person name="Sorensen T."/>
            <person name="Nielsen M.R."/>
            <person name="Sondergaard T.E."/>
            <person name="Sorensen J.L."/>
            <person name="Fitzpatrick D.A."/>
            <person name="Frisvad J.C."/>
            <person name="Nielsen K.L."/>
        </authorList>
    </citation>
    <scope>NUCLEOTIDE SEQUENCE</scope>
    <source>
        <strain evidence="15">IBT 21472</strain>
    </source>
</reference>
<comment type="caution">
    <text evidence="15">The sequence shown here is derived from an EMBL/GenBank/DDBJ whole genome shotgun (WGS) entry which is preliminary data.</text>
</comment>
<dbReference type="Proteomes" id="UP001147746">
    <property type="component" value="Unassembled WGS sequence"/>
</dbReference>
<keyword evidence="5 14" id="KW-0328">Glycosyltransferase</keyword>
<dbReference type="AlphaFoldDB" id="A0A9W9PZ20"/>
<evidence type="ECO:0000313" key="15">
    <source>
        <dbReference type="EMBL" id="KAJ5315458.1"/>
    </source>
</evidence>
<proteinExistence type="inferred from homology"/>
<keyword evidence="16" id="KW-1185">Reference proteome</keyword>
<feature type="transmembrane region" description="Helical" evidence="14">
    <location>
        <begin position="20"/>
        <end position="40"/>
    </location>
</feature>
<comment type="subcellular location">
    <subcellularLocation>
        <location evidence="1 14">Endoplasmic reticulum membrane</location>
        <topology evidence="1 14">Multi-pass membrane protein</topology>
    </subcellularLocation>
</comment>
<keyword evidence="10 14" id="KW-0472">Membrane</keyword>
<evidence type="ECO:0000256" key="5">
    <source>
        <dbReference type="ARBA" id="ARBA00022676"/>
    </source>
</evidence>
<comment type="pathway">
    <text evidence="2 14">Protein modification; protein glycosylation.</text>
</comment>
<name>A0A9W9PZ20_9EURO</name>
<organism evidence="15 16">
    <name type="scientific">Penicillium atrosanguineum</name>
    <dbReference type="NCBI Taxonomy" id="1132637"/>
    <lineage>
        <taxon>Eukaryota</taxon>
        <taxon>Fungi</taxon>
        <taxon>Dikarya</taxon>
        <taxon>Ascomycota</taxon>
        <taxon>Pezizomycotina</taxon>
        <taxon>Eurotiomycetes</taxon>
        <taxon>Eurotiomycetidae</taxon>
        <taxon>Eurotiales</taxon>
        <taxon>Aspergillaceae</taxon>
        <taxon>Penicillium</taxon>
    </lineage>
</organism>
<feature type="transmembrane region" description="Helical" evidence="14">
    <location>
        <begin position="205"/>
        <end position="223"/>
    </location>
</feature>
<keyword evidence="7 14" id="KW-0812">Transmembrane</keyword>
<protein>
    <recommendedName>
        <fullName evidence="4 14">Dol-P-Man:Man(5)GlcNAc(2)-PP-Dol alpha-1,3-mannosyltransferase</fullName>
        <ecNumber evidence="3 14">2.4.1.258</ecNumber>
    </recommendedName>
    <alternativeName>
        <fullName evidence="14">Dol-P-Man-dependent alpha(1-3)-mannosyltransferase</fullName>
    </alternativeName>
</protein>
<feature type="transmembrane region" description="Helical" evidence="14">
    <location>
        <begin position="333"/>
        <end position="354"/>
    </location>
</feature>
<dbReference type="PANTHER" id="PTHR12646">
    <property type="entry name" value="NOT56 - RELATED"/>
    <property type="match status" value="1"/>
</dbReference>
<evidence type="ECO:0000256" key="13">
    <source>
        <dbReference type="ARBA" id="ARBA00093457"/>
    </source>
</evidence>
<evidence type="ECO:0000256" key="14">
    <source>
        <dbReference type="RuleBase" id="RU364047"/>
    </source>
</evidence>
<evidence type="ECO:0000256" key="11">
    <source>
        <dbReference type="ARBA" id="ARBA00044743"/>
    </source>
</evidence>
<dbReference type="OrthoDB" id="20028at2759"/>
<evidence type="ECO:0000256" key="10">
    <source>
        <dbReference type="ARBA" id="ARBA00023136"/>
    </source>
</evidence>
<dbReference type="GO" id="GO:0005789">
    <property type="term" value="C:endoplasmic reticulum membrane"/>
    <property type="evidence" value="ECO:0007669"/>
    <property type="project" value="UniProtKB-SubCell"/>
</dbReference>
<feature type="transmembrane region" description="Helical" evidence="14">
    <location>
        <begin position="262"/>
        <end position="282"/>
    </location>
</feature>
<evidence type="ECO:0000256" key="3">
    <source>
        <dbReference type="ARBA" id="ARBA00011964"/>
    </source>
</evidence>
<evidence type="ECO:0000256" key="4">
    <source>
        <dbReference type="ARBA" id="ARBA00015561"/>
    </source>
</evidence>
<dbReference type="Pfam" id="PF05208">
    <property type="entry name" value="ALG3"/>
    <property type="match status" value="1"/>
</dbReference>
<keyword evidence="8 14" id="KW-0256">Endoplasmic reticulum</keyword>
<evidence type="ECO:0000256" key="7">
    <source>
        <dbReference type="ARBA" id="ARBA00022692"/>
    </source>
</evidence>
<evidence type="ECO:0000256" key="9">
    <source>
        <dbReference type="ARBA" id="ARBA00022989"/>
    </source>
</evidence>
<keyword evidence="6 14" id="KW-0808">Transferase</keyword>
<evidence type="ECO:0000256" key="12">
    <source>
        <dbReference type="ARBA" id="ARBA00049506"/>
    </source>
</evidence>
<dbReference type="EMBL" id="JAPZBO010000005">
    <property type="protein sequence ID" value="KAJ5315458.1"/>
    <property type="molecule type" value="Genomic_DNA"/>
</dbReference>
<evidence type="ECO:0000256" key="6">
    <source>
        <dbReference type="ARBA" id="ARBA00022679"/>
    </source>
</evidence>
<evidence type="ECO:0000256" key="2">
    <source>
        <dbReference type="ARBA" id="ARBA00004922"/>
    </source>
</evidence>
<evidence type="ECO:0000313" key="16">
    <source>
        <dbReference type="Proteomes" id="UP001147746"/>
    </source>
</evidence>
<sequence>MAWRAFIRNVLTHPRHTQWIIPLLVLGDAVLCALIIWKISYTEIDWSTYMQQVSLYISGERDYTAIKGSTGPLVYPAAHVYIYTFLYHLTNEGRDILLGQILFAALYLATLIVVMACYRQVGAPPYLFPLLVLSKRLHSIFMLRMFNDGVATFVMWIAIYCFMKRKWDAGVAAWSFGIGIKMTLVLLAPAVGIILLLSVGLARSVRLGLLAALIQVLLAFPFLQTNPIGYVSKSFELSRQFLFKWTVNWRFIGEETFLSREFSLALLVLHVSLLAIFAFVWVKPSGTNMFRFLQNVIRGRQPTETLSKGYILASILSSLVTGLLCARSMHYQFYAYLAWATPVVLWLGRVHPVLIISGWAMQEWAWNVFPSTDLSSKLVVSVLILQVIGIWFGLNKTDTERGGVAGGRTARPQ</sequence>
<feature type="transmembrane region" description="Helical" evidence="14">
    <location>
        <begin position="101"/>
        <end position="121"/>
    </location>
</feature>
<keyword evidence="9 14" id="KW-1133">Transmembrane helix</keyword>
<evidence type="ECO:0000256" key="1">
    <source>
        <dbReference type="ARBA" id="ARBA00004477"/>
    </source>
</evidence>
<dbReference type="InterPro" id="IPR007873">
    <property type="entry name" value="Glycosyltransferase_ALG3"/>
</dbReference>
<feature type="transmembrane region" description="Helical" evidence="14">
    <location>
        <begin position="73"/>
        <end position="89"/>
    </location>
</feature>
<reference evidence="15" key="1">
    <citation type="submission" date="2022-12" db="EMBL/GenBank/DDBJ databases">
        <authorList>
            <person name="Petersen C."/>
        </authorList>
    </citation>
    <scope>NUCLEOTIDE SEQUENCE</scope>
    <source>
        <strain evidence="15">IBT 21472</strain>
    </source>
</reference>
<feature type="transmembrane region" description="Helical" evidence="14">
    <location>
        <begin position="374"/>
        <end position="394"/>
    </location>
</feature>
<feature type="transmembrane region" description="Helical" evidence="14">
    <location>
        <begin position="309"/>
        <end position="326"/>
    </location>
</feature>
<dbReference type="PANTHER" id="PTHR12646:SF0">
    <property type="entry name" value="DOL-P-MAN:MAN(5)GLCNAC(2)-PP-DOL ALPHA-1,3-MANNOSYLTRANSFERASE"/>
    <property type="match status" value="1"/>
</dbReference>
<dbReference type="GO" id="GO:0052925">
    <property type="term" value="F:dol-P-Man:Man(5)GlcNAc(2)-PP-Dol alpha-1,3-mannosyltransferase activity"/>
    <property type="evidence" value="ECO:0007669"/>
    <property type="project" value="UniProtKB-EC"/>
</dbReference>
<feature type="transmembrane region" description="Helical" evidence="14">
    <location>
        <begin position="174"/>
        <end position="199"/>
    </location>
</feature>
<comment type="function">
    <text evidence="11 14">Dol-P-Man:Man(5)GlcNAc(2)-PP-Dol alpha-1,3-mannosyltransferase that operates in the biosynthetic pathway of dolichol-linked oligosaccharides, the glycan precursors employed in protein asparagine (N)-glycosylation. The assembly of dolichol-linked oligosaccharides begins on the cytosolic side of the endoplasmic reticulum membrane and finishes in its lumen. The sequential addition of sugars to dolichol pyrophosphate produces dolichol-linked oligosaccharides containing fourteen sugars, including two GlcNAcs, nine mannoses and three glucoses. Once assembled, the oligosaccharide is transferred from the lipid to nascent proteins by oligosaccharyltransferases. In the lumen of the endoplasmic reticulum, adds the first dolichyl beta-D-mannosyl phosphate derived mannose in an alpha-1,3 linkage to Man(5)GlcNAc(2)-PP-dolichol to produce Man(6)GlcNAc(2)-PP-dolichol.</text>
</comment>
<gene>
    <name evidence="15" type="ORF">N7476_005765</name>
</gene>
<comment type="catalytic activity">
    <reaction evidence="12 14">
        <text>an alpha-D-Man-(1-&gt;2)-alpha-D-Man-(1-&gt;2)-alpha-D-Man-(1-&gt;3)-[alpha-D-Man-(1-&gt;6)]-beta-D-Man-(1-&gt;4)-beta-D-GlcNAc-(1-&gt;4)-alpha-D-GlcNAc-diphospho-di-trans,poly-cis-dolichol + a di-trans,poly-cis-dolichyl beta-D-mannosyl phosphate = an alpha-D-Man-(1-&gt;2)-alpha-D-Man-(1-&gt;2)-alpha-D-Man-(1-&gt;3)-[alpha-D-Man-(1-&gt;3)-alpha-D-Man-(1-&gt;6)]-beta-D-Man-(1-&gt;4)-beta-D-GlcNAc-(1-&gt;4)-alpha-D-GlcNAc-diphospho-di-trans,poly-cis-dolichol + a di-trans,poly-cis-dolichyl phosphate + H(+)</text>
        <dbReference type="Rhea" id="RHEA:29527"/>
        <dbReference type="Rhea" id="RHEA-COMP:19498"/>
        <dbReference type="Rhea" id="RHEA-COMP:19501"/>
        <dbReference type="Rhea" id="RHEA-COMP:19516"/>
        <dbReference type="Rhea" id="RHEA-COMP:19517"/>
        <dbReference type="ChEBI" id="CHEBI:15378"/>
        <dbReference type="ChEBI" id="CHEBI:57683"/>
        <dbReference type="ChEBI" id="CHEBI:58211"/>
        <dbReference type="ChEBI" id="CHEBI:132515"/>
        <dbReference type="ChEBI" id="CHEBI:132516"/>
        <dbReference type="EC" id="2.4.1.258"/>
    </reaction>
    <physiologicalReaction direction="left-to-right" evidence="12 14">
        <dbReference type="Rhea" id="RHEA:29528"/>
    </physiologicalReaction>
</comment>
<comment type="similarity">
    <text evidence="13">Belongs to the glycosyltransferase ALG3 family.</text>
</comment>
<evidence type="ECO:0000256" key="8">
    <source>
        <dbReference type="ARBA" id="ARBA00022824"/>
    </source>
</evidence>